<accession>A0A222FGS6</accession>
<sequence length="341" mass="38587">MVKVHVIYGQNAHLRKAPAASNWPMMVLNAISDKQSRTVTDKQRLLMVQDPLPDSSGRLCLLRLRPGLSLKYEDLSIAKSQKLSMAFETGIRMVFAFQGATHIRIGHQEICFDSNSQFSAALFPVLENSLGYKQFNVERNKKELVIFLTKRWLDNALSSDDLSAINELISENLRPFYFGTTPLIERQLAHICSETFFELKPLQQEYTCLSLIHEVIQLVLPNRSRNSNERLTQIADKIDVILSMDSSHKLSIKQIAHQCHSNATTIQRVFKKRHGITLGNYRRQLQLQRGHSALRAGASVLEAAQIADYTHLQSFSDAFRAEFGCLPSAIKRDCKGTQSTS</sequence>
<evidence type="ECO:0000256" key="2">
    <source>
        <dbReference type="ARBA" id="ARBA00023163"/>
    </source>
</evidence>
<dbReference type="PROSITE" id="PS01124">
    <property type="entry name" value="HTH_ARAC_FAMILY_2"/>
    <property type="match status" value="1"/>
</dbReference>
<dbReference type="Gene3D" id="1.10.10.60">
    <property type="entry name" value="Homeodomain-like"/>
    <property type="match status" value="1"/>
</dbReference>
<dbReference type="InterPro" id="IPR009057">
    <property type="entry name" value="Homeodomain-like_sf"/>
</dbReference>
<feature type="domain" description="HTH araC/xylS-type" evidence="3">
    <location>
        <begin position="236"/>
        <end position="333"/>
    </location>
</feature>
<dbReference type="SMART" id="SM00342">
    <property type="entry name" value="HTH_ARAC"/>
    <property type="match status" value="1"/>
</dbReference>
<proteinExistence type="predicted"/>
<dbReference type="GO" id="GO:0043565">
    <property type="term" value="F:sequence-specific DNA binding"/>
    <property type="evidence" value="ECO:0007669"/>
    <property type="project" value="InterPro"/>
</dbReference>
<dbReference type="GO" id="GO:0003700">
    <property type="term" value="F:DNA-binding transcription factor activity"/>
    <property type="evidence" value="ECO:0007669"/>
    <property type="project" value="InterPro"/>
</dbReference>
<dbReference type="EMBL" id="CP022530">
    <property type="protein sequence ID" value="ASP37949.1"/>
    <property type="molecule type" value="Genomic_DNA"/>
</dbReference>
<reference evidence="4 5" key="1">
    <citation type="submission" date="2017-07" db="EMBL/GenBank/DDBJ databases">
        <title>Annotated genome sequence of Bacterioplanes sanyensis isolated from Red Sea.</title>
        <authorList>
            <person name="Rehman Z.U."/>
        </authorList>
    </citation>
    <scope>NUCLEOTIDE SEQUENCE [LARGE SCALE GENOMIC DNA]</scope>
    <source>
        <strain evidence="4 5">NV9</strain>
    </source>
</reference>
<dbReference type="Proteomes" id="UP000202440">
    <property type="component" value="Chromosome"/>
</dbReference>
<evidence type="ECO:0000256" key="1">
    <source>
        <dbReference type="ARBA" id="ARBA00023015"/>
    </source>
</evidence>
<dbReference type="Pfam" id="PF12833">
    <property type="entry name" value="HTH_18"/>
    <property type="match status" value="1"/>
</dbReference>
<organism evidence="4 5">
    <name type="scientific">Bacterioplanes sanyensis</name>
    <dbReference type="NCBI Taxonomy" id="1249553"/>
    <lineage>
        <taxon>Bacteria</taxon>
        <taxon>Pseudomonadati</taxon>
        <taxon>Pseudomonadota</taxon>
        <taxon>Gammaproteobacteria</taxon>
        <taxon>Oceanospirillales</taxon>
        <taxon>Oceanospirillaceae</taxon>
        <taxon>Bacterioplanes</taxon>
    </lineage>
</organism>
<dbReference type="PANTHER" id="PTHR47893">
    <property type="entry name" value="REGULATORY PROTEIN PCHR"/>
    <property type="match status" value="1"/>
</dbReference>
<dbReference type="SUPFAM" id="SSF46689">
    <property type="entry name" value="Homeodomain-like"/>
    <property type="match status" value="1"/>
</dbReference>
<dbReference type="AlphaFoldDB" id="A0A222FGS6"/>
<protein>
    <recommendedName>
        <fullName evidence="3">HTH araC/xylS-type domain-containing protein</fullName>
    </recommendedName>
</protein>
<dbReference type="KEGG" id="bsan:CHH28_04315"/>
<keyword evidence="2" id="KW-0804">Transcription</keyword>
<evidence type="ECO:0000313" key="5">
    <source>
        <dbReference type="Proteomes" id="UP000202440"/>
    </source>
</evidence>
<dbReference type="InterPro" id="IPR018060">
    <property type="entry name" value="HTH_AraC"/>
</dbReference>
<gene>
    <name evidence="4" type="ORF">CHH28_04315</name>
</gene>
<name>A0A222FGS6_9GAMM</name>
<keyword evidence="1" id="KW-0805">Transcription regulation</keyword>
<evidence type="ECO:0000259" key="3">
    <source>
        <dbReference type="PROSITE" id="PS01124"/>
    </source>
</evidence>
<evidence type="ECO:0000313" key="4">
    <source>
        <dbReference type="EMBL" id="ASP37949.1"/>
    </source>
</evidence>
<keyword evidence="5" id="KW-1185">Reference proteome</keyword>
<dbReference type="PANTHER" id="PTHR47893:SF1">
    <property type="entry name" value="REGULATORY PROTEIN PCHR"/>
    <property type="match status" value="1"/>
</dbReference>
<dbReference type="InterPro" id="IPR053142">
    <property type="entry name" value="PchR_regulatory_protein"/>
</dbReference>